<dbReference type="Gene3D" id="3.30.310.130">
    <property type="entry name" value="Ubiquitin-related"/>
    <property type="match status" value="1"/>
</dbReference>
<dbReference type="Gramene" id="TVU44004">
    <property type="protein sequence ID" value="TVU44004"/>
    <property type="gene ID" value="EJB05_03428"/>
</dbReference>
<dbReference type="OrthoDB" id="442460at2759"/>
<feature type="non-terminal residue" evidence="8">
    <location>
        <position position="1"/>
    </location>
</feature>
<feature type="compositionally biased region" description="Basic and acidic residues" evidence="6">
    <location>
        <begin position="1173"/>
        <end position="1189"/>
    </location>
</feature>
<accession>A0A5J9W9E4</accession>
<feature type="compositionally biased region" description="Polar residues" evidence="6">
    <location>
        <begin position="687"/>
        <end position="702"/>
    </location>
</feature>
<comment type="function">
    <text evidence="5">Protease that catalyzes two essential functions in the SUMO pathway: processing of full-length SUMOs to their mature forms and deconjugation of SUMO from targeted proteins.</text>
</comment>
<dbReference type="FunFam" id="3.30.310.130:FF:000006">
    <property type="entry name" value="Probable ubiquitin-like-specific protease 2B"/>
    <property type="match status" value="1"/>
</dbReference>
<dbReference type="InterPro" id="IPR057375">
    <property type="entry name" value="ULP2A/B_PH"/>
</dbReference>
<feature type="region of interest" description="Disordered" evidence="6">
    <location>
        <begin position="1"/>
        <end position="36"/>
    </location>
</feature>
<feature type="compositionally biased region" description="Basic and acidic residues" evidence="6">
    <location>
        <begin position="1275"/>
        <end position="1317"/>
    </location>
</feature>
<dbReference type="Proteomes" id="UP000324897">
    <property type="component" value="Chromosome 5"/>
</dbReference>
<dbReference type="Pfam" id="PF25352">
    <property type="entry name" value="PH_ULP"/>
    <property type="match status" value="1"/>
</dbReference>
<keyword evidence="3" id="KW-0833">Ubl conjugation pathway</keyword>
<dbReference type="GO" id="GO:0008234">
    <property type="term" value="F:cysteine-type peptidase activity"/>
    <property type="evidence" value="ECO:0007669"/>
    <property type="project" value="InterPro"/>
</dbReference>
<comment type="similarity">
    <text evidence="1">Belongs to the peptidase C48 family.</text>
</comment>
<evidence type="ECO:0000313" key="9">
    <source>
        <dbReference type="Proteomes" id="UP000324897"/>
    </source>
</evidence>
<name>A0A5J9W9E4_9POAL</name>
<evidence type="ECO:0000256" key="4">
    <source>
        <dbReference type="ARBA" id="ARBA00022801"/>
    </source>
</evidence>
<dbReference type="InterPro" id="IPR038765">
    <property type="entry name" value="Papain-like_cys_pep_sf"/>
</dbReference>
<feature type="compositionally biased region" description="Low complexity" evidence="6">
    <location>
        <begin position="208"/>
        <end position="218"/>
    </location>
</feature>
<evidence type="ECO:0000256" key="3">
    <source>
        <dbReference type="ARBA" id="ARBA00022786"/>
    </source>
</evidence>
<dbReference type="SUPFAM" id="SSF54001">
    <property type="entry name" value="Cysteine proteinases"/>
    <property type="match status" value="1"/>
</dbReference>
<proteinExistence type="inferred from homology"/>
<keyword evidence="9" id="KW-1185">Reference proteome</keyword>
<organism evidence="8 9">
    <name type="scientific">Eragrostis curvula</name>
    <name type="common">weeping love grass</name>
    <dbReference type="NCBI Taxonomy" id="38414"/>
    <lineage>
        <taxon>Eukaryota</taxon>
        <taxon>Viridiplantae</taxon>
        <taxon>Streptophyta</taxon>
        <taxon>Embryophyta</taxon>
        <taxon>Tracheophyta</taxon>
        <taxon>Spermatophyta</taxon>
        <taxon>Magnoliopsida</taxon>
        <taxon>Liliopsida</taxon>
        <taxon>Poales</taxon>
        <taxon>Poaceae</taxon>
        <taxon>PACMAD clade</taxon>
        <taxon>Chloridoideae</taxon>
        <taxon>Eragrostideae</taxon>
        <taxon>Eragrostidinae</taxon>
        <taxon>Eragrostis</taxon>
    </lineage>
</organism>
<keyword evidence="4" id="KW-0378">Hydrolase</keyword>
<evidence type="ECO:0000313" key="8">
    <source>
        <dbReference type="EMBL" id="TVU44004.1"/>
    </source>
</evidence>
<reference evidence="8 9" key="1">
    <citation type="journal article" date="2019" name="Sci. Rep.">
        <title>A high-quality genome of Eragrostis curvula grass provides insights into Poaceae evolution and supports new strategies to enhance forage quality.</title>
        <authorList>
            <person name="Carballo J."/>
            <person name="Santos B.A.C.M."/>
            <person name="Zappacosta D."/>
            <person name="Garbus I."/>
            <person name="Selva J.P."/>
            <person name="Gallo C.A."/>
            <person name="Diaz A."/>
            <person name="Albertini E."/>
            <person name="Caccamo M."/>
            <person name="Echenique V."/>
        </authorList>
    </citation>
    <scope>NUCLEOTIDE SEQUENCE [LARGE SCALE GENOMIC DNA]</scope>
    <source>
        <strain evidence="9">cv. Victoria</strain>
        <tissue evidence="8">Leaf</tissue>
    </source>
</reference>
<feature type="domain" description="Ubiquitin-like protease family profile" evidence="7">
    <location>
        <begin position="400"/>
        <end position="584"/>
    </location>
</feature>
<evidence type="ECO:0000256" key="2">
    <source>
        <dbReference type="ARBA" id="ARBA00022670"/>
    </source>
</evidence>
<dbReference type="InterPro" id="IPR003653">
    <property type="entry name" value="Peptidase_C48_C"/>
</dbReference>
<dbReference type="Pfam" id="PF02902">
    <property type="entry name" value="Peptidase_C48"/>
    <property type="match status" value="1"/>
</dbReference>
<keyword evidence="2" id="KW-0645">Protease</keyword>
<feature type="compositionally biased region" description="Basic and acidic residues" evidence="6">
    <location>
        <begin position="1207"/>
        <end position="1216"/>
    </location>
</feature>
<dbReference type="PANTHER" id="PTHR47764">
    <property type="entry name" value="UBIQUITIN-LIKE-SPECIFIC PROTEASE 2B-RELATED"/>
    <property type="match status" value="1"/>
</dbReference>
<comment type="caution">
    <text evidence="8">The sequence shown here is derived from an EMBL/GenBank/DDBJ whole genome shotgun (WGS) entry which is preliminary data.</text>
</comment>
<sequence length="1340" mass="147318">MPESGAEASLTSFPVGSRRRSRPIGRCPLLDASDDSAGEPPVLLCSPAGELACSHALRRACGLPCSSSLRLSSSAPALLLRRTPLFRGTRRSLPNVLKLEVDLTTTQKKIQHKLGSTSLAKMNESDVSGLLCVGMHETERSQEPYATECSKMNQDTSAMYTDHSNTGAFLEEYHMSGSQPLEELRFGSTQHFELQSQRMVADSEEESTPSSPDTSSTTNYDMSGMEQNLQHIYNAYDALVDKDGPVMLSPDYIVVDETTQIEPHITFSSDGIKIEYLDLDLDKMITFDWGLSKIISISCKWAQSVGSALITLFAESEEEIGNSGPASVQFSIDDPQWPRKQENIWHLEGRYIEIWKDIPSDDFAAENWSIESSLFFPSQYFSRTEDFEDIIYPQGDPDAVSISKRDAELLLPETFVNDTIIDFYIKHLTTRIGSIEKRRYHFFNSFFFRKLADLDKDQGRAPGGRAAFLRVRKWTRKINIFEKDFVFIPVNFSLHWSLIVVYGAAKLSAKLPCILHMDSLKGTHSGLKDIIQSYLWEEWKERHPESATDNSDKFLNLRFVSLELPQQDNTFDCGLFLLHYVERFLMDAPGNFNPFKIDHFSSFLTDDWFPPAEASHKRSVIQKLIHEVVTGSLQNHPKLACSNEQLDERHQSRNAEGEPAGEFLAQSCSADQAELVSTIHDDAHGAQRSTSSCLNDSETKPLSASGGMVDSERVSMVCLPENDTVYLSSQDEKNESLVTELNMTSCVPENGEVLKESSCGVSYMEHAESLLLTLDGNQKNSSEAEVKVQDIVVSNHCSASYNSVEVITYQEYSLQRNTDEVGHECYRPSQDMDSLVMRDSSKDDIELNPERMTGETDGSDLGEIMGSVSQSDIDKDVAEVKCEDSPADPITVENDFKDSVKQIDRTADNIHHSEQYISSELTEGNADHGMAGDISQLIVGNTNKLVTCDNAVSSGLDEGNTNQILGGPSTCGTNIYVDAEEAYKHLSTSGAVLCKDAADGAVPCEDDTTGIETEDGAVSHEGGTSCTDAEMTLLDSSMKNKTIPENAGIVQVPHPDSLCEEKAVTGDEFIRKDDAHGTDAKRDDEEAYKHLATSGAVPCKDATDGAVPCEDDTTQDGTVPHEGGTSCTDAEMTLLDSSMKNKNVPENTTSEDNVQVPHPDSLCEEKAVMGDECNRKDDAHGTDAKRDAETTSGAVPCKDATDGAVPCEHDTTDTQTRDGTVPHGGTSCTDAEMTLLDSSMKNKTIPDNTTSEGNVQVPHPDSLCVEKAISGDGCIRKDDAHGSDAKRPLPDGMGEKDTAIAERCIQKDNLHGTDAKKERHYKRRKVLAAESQKERSSSGL</sequence>
<evidence type="ECO:0000256" key="6">
    <source>
        <dbReference type="SAM" id="MobiDB-lite"/>
    </source>
</evidence>
<evidence type="ECO:0000256" key="1">
    <source>
        <dbReference type="ARBA" id="ARBA00005234"/>
    </source>
</evidence>
<evidence type="ECO:0000259" key="7">
    <source>
        <dbReference type="PROSITE" id="PS50600"/>
    </source>
</evidence>
<feature type="compositionally biased region" description="Basic and acidic residues" evidence="6">
    <location>
        <begin position="1331"/>
        <end position="1340"/>
    </location>
</feature>
<dbReference type="EMBL" id="RWGY01000004">
    <property type="protein sequence ID" value="TVU44004.1"/>
    <property type="molecule type" value="Genomic_DNA"/>
</dbReference>
<feature type="region of interest" description="Disordered" evidence="6">
    <location>
        <begin position="686"/>
        <end position="707"/>
    </location>
</feature>
<evidence type="ECO:0000256" key="5">
    <source>
        <dbReference type="ARBA" id="ARBA00057729"/>
    </source>
</evidence>
<feature type="region of interest" description="Disordered" evidence="6">
    <location>
        <begin position="1275"/>
        <end position="1340"/>
    </location>
</feature>
<gene>
    <name evidence="8" type="ORF">EJB05_03428</name>
</gene>
<dbReference type="Gene3D" id="1.10.418.20">
    <property type="match status" value="1"/>
</dbReference>
<dbReference type="PANTHER" id="PTHR47764:SF2">
    <property type="entry name" value="UBIQUITIN-LIKE PROTEASE FAMILY PROFILE DOMAIN-CONTAINING PROTEIN"/>
    <property type="match status" value="1"/>
</dbReference>
<dbReference type="PROSITE" id="PS50600">
    <property type="entry name" value="ULP_PROTEASE"/>
    <property type="match status" value="1"/>
</dbReference>
<feature type="region of interest" description="Disordered" evidence="6">
    <location>
        <begin position="1173"/>
        <end position="1226"/>
    </location>
</feature>
<dbReference type="GO" id="GO:0006508">
    <property type="term" value="P:proteolysis"/>
    <property type="evidence" value="ECO:0007669"/>
    <property type="project" value="UniProtKB-KW"/>
</dbReference>
<protein>
    <recommendedName>
        <fullName evidence="7">Ubiquitin-like protease family profile domain-containing protein</fullName>
    </recommendedName>
</protein>
<feature type="region of interest" description="Disordered" evidence="6">
    <location>
        <begin position="195"/>
        <end position="222"/>
    </location>
</feature>